<dbReference type="HOGENOM" id="CLU_016047_1_1_9"/>
<dbReference type="Gene3D" id="1.10.3720.10">
    <property type="entry name" value="MetI-like"/>
    <property type="match status" value="1"/>
</dbReference>
<evidence type="ECO:0000256" key="3">
    <source>
        <dbReference type="ARBA" id="ARBA00022475"/>
    </source>
</evidence>
<dbReference type="Pfam" id="PF00528">
    <property type="entry name" value="BPD_transp_1"/>
    <property type="match status" value="1"/>
</dbReference>
<evidence type="ECO:0000256" key="2">
    <source>
        <dbReference type="ARBA" id="ARBA00022448"/>
    </source>
</evidence>
<dbReference type="OrthoDB" id="9771544at2"/>
<dbReference type="RefSeq" id="WP_010768163.1">
    <property type="nucleotide sequence ID" value="NZ_ASWE01000003.1"/>
</dbReference>
<dbReference type="PATRIC" id="fig|1158610.3.peg.1485"/>
<keyword evidence="5 7" id="KW-1133">Transmembrane helix</keyword>
<evidence type="ECO:0000313" key="10">
    <source>
        <dbReference type="Proteomes" id="UP000013785"/>
    </source>
</evidence>
<dbReference type="Proteomes" id="UP000013785">
    <property type="component" value="Unassembled WGS sequence"/>
</dbReference>
<dbReference type="AlphaFoldDB" id="R3TU28"/>
<evidence type="ECO:0000256" key="1">
    <source>
        <dbReference type="ARBA" id="ARBA00004651"/>
    </source>
</evidence>
<keyword evidence="3" id="KW-1003">Cell membrane</keyword>
<dbReference type="PANTHER" id="PTHR43744">
    <property type="entry name" value="ABC TRANSPORTER PERMEASE PROTEIN MG189-RELATED-RELATED"/>
    <property type="match status" value="1"/>
</dbReference>
<dbReference type="PANTHER" id="PTHR43744:SF2">
    <property type="entry name" value="ARABINOOLIGOSACCHARIDES TRANSPORT SYSTEM PERMEASE PROTEIN ARAQ"/>
    <property type="match status" value="1"/>
</dbReference>
<evidence type="ECO:0000256" key="7">
    <source>
        <dbReference type="RuleBase" id="RU363032"/>
    </source>
</evidence>
<gene>
    <name evidence="9" type="ORF">UC3_01500</name>
</gene>
<dbReference type="InterPro" id="IPR000515">
    <property type="entry name" value="MetI-like"/>
</dbReference>
<dbReference type="CDD" id="cd06261">
    <property type="entry name" value="TM_PBP2"/>
    <property type="match status" value="1"/>
</dbReference>
<dbReference type="SUPFAM" id="SSF161098">
    <property type="entry name" value="MetI-like"/>
    <property type="match status" value="1"/>
</dbReference>
<dbReference type="PROSITE" id="PS50928">
    <property type="entry name" value="ABC_TM1"/>
    <property type="match status" value="1"/>
</dbReference>
<keyword evidence="10" id="KW-1185">Reference proteome</keyword>
<feature type="transmembrane region" description="Helical" evidence="7">
    <location>
        <begin position="104"/>
        <end position="126"/>
    </location>
</feature>
<dbReference type="STRING" id="154621.RV11_GL002432"/>
<dbReference type="GO" id="GO:0005886">
    <property type="term" value="C:plasma membrane"/>
    <property type="evidence" value="ECO:0007669"/>
    <property type="project" value="UniProtKB-SubCell"/>
</dbReference>
<protein>
    <recommendedName>
        <fullName evidence="8">ABC transmembrane type-1 domain-containing protein</fullName>
    </recommendedName>
</protein>
<dbReference type="GO" id="GO:0055085">
    <property type="term" value="P:transmembrane transport"/>
    <property type="evidence" value="ECO:0007669"/>
    <property type="project" value="InterPro"/>
</dbReference>
<feature type="transmembrane region" description="Helical" evidence="7">
    <location>
        <begin position="237"/>
        <end position="258"/>
    </location>
</feature>
<comment type="similarity">
    <text evidence="7">Belongs to the binding-protein-dependent transport system permease family.</text>
</comment>
<sequence length="271" mass="30524">MKTKQNLMKVFGYAFLIIWTIISLFPFYWLIVGSTNKSVEVSKGTLAIGGHLKENLSNLVQQYDIWHVFSNTIMITVIFSILCLLVCSLAAYGFSKFSSKGKRVIFALFLLTMMIPFAAQMIPLYRLMSKLSLNDSCAAIILQGLVSVFLIFFLSQSFTSFPDEIIEAARIDGASEPSIFFRIVLPAMKSTMAAGVIYAFMNQWNNYMWPLIILQTNEKKTLTLMISSMANGYYIDYGALTLAILIATLPMIVIFLTLQKQFVQGMTGSYR</sequence>
<feature type="transmembrane region" description="Helical" evidence="7">
    <location>
        <begin position="179"/>
        <end position="201"/>
    </location>
</feature>
<keyword evidence="6 7" id="KW-0472">Membrane</keyword>
<keyword evidence="2 7" id="KW-0813">Transport</keyword>
<name>R3TU28_9ENTE</name>
<evidence type="ECO:0000256" key="4">
    <source>
        <dbReference type="ARBA" id="ARBA00022692"/>
    </source>
</evidence>
<dbReference type="InterPro" id="IPR035906">
    <property type="entry name" value="MetI-like_sf"/>
</dbReference>
<comment type="caution">
    <text evidence="9">The sequence shown here is derived from an EMBL/GenBank/DDBJ whole genome shotgun (WGS) entry which is preliminary data.</text>
</comment>
<evidence type="ECO:0000313" key="9">
    <source>
        <dbReference type="EMBL" id="EOL44683.1"/>
    </source>
</evidence>
<keyword evidence="4 7" id="KW-0812">Transmembrane</keyword>
<evidence type="ECO:0000256" key="6">
    <source>
        <dbReference type="ARBA" id="ARBA00023136"/>
    </source>
</evidence>
<reference evidence="9 10" key="1">
    <citation type="submission" date="2013-02" db="EMBL/GenBank/DDBJ databases">
        <title>The Genome Sequence of Enterococcus phoeniculicola BAA-412.</title>
        <authorList>
            <consortium name="The Broad Institute Genome Sequencing Platform"/>
            <consortium name="The Broad Institute Genome Sequencing Center for Infectious Disease"/>
            <person name="Earl A.M."/>
            <person name="Gilmore M.S."/>
            <person name="Lebreton F."/>
            <person name="Walker B."/>
            <person name="Young S.K."/>
            <person name="Zeng Q."/>
            <person name="Gargeya S."/>
            <person name="Fitzgerald M."/>
            <person name="Haas B."/>
            <person name="Abouelleil A."/>
            <person name="Alvarado L."/>
            <person name="Arachchi H.M."/>
            <person name="Berlin A.M."/>
            <person name="Chapman S.B."/>
            <person name="Dewar J."/>
            <person name="Goldberg J."/>
            <person name="Griggs A."/>
            <person name="Gujja S."/>
            <person name="Hansen M."/>
            <person name="Howarth C."/>
            <person name="Imamovic A."/>
            <person name="Larimer J."/>
            <person name="McCowan C."/>
            <person name="Murphy C."/>
            <person name="Neiman D."/>
            <person name="Pearson M."/>
            <person name="Priest M."/>
            <person name="Roberts A."/>
            <person name="Saif S."/>
            <person name="Shea T."/>
            <person name="Sisk P."/>
            <person name="Sykes S."/>
            <person name="Wortman J."/>
            <person name="Nusbaum C."/>
            <person name="Birren B."/>
        </authorList>
    </citation>
    <scope>NUCLEOTIDE SEQUENCE [LARGE SCALE GENOMIC DNA]</scope>
    <source>
        <strain evidence="9 10">ATCC BAA-412</strain>
    </source>
</reference>
<feature type="transmembrane region" description="Helical" evidence="7">
    <location>
        <begin position="65"/>
        <end position="92"/>
    </location>
</feature>
<feature type="domain" description="ABC transmembrane type-1" evidence="8">
    <location>
        <begin position="69"/>
        <end position="258"/>
    </location>
</feature>
<accession>R3TU28</accession>
<evidence type="ECO:0000259" key="8">
    <source>
        <dbReference type="PROSITE" id="PS50928"/>
    </source>
</evidence>
<dbReference type="EMBL" id="AJAT01000013">
    <property type="protein sequence ID" value="EOL44683.1"/>
    <property type="molecule type" value="Genomic_DNA"/>
</dbReference>
<organism evidence="9 10">
    <name type="scientific">Enterococcus phoeniculicola ATCC BAA-412</name>
    <dbReference type="NCBI Taxonomy" id="1158610"/>
    <lineage>
        <taxon>Bacteria</taxon>
        <taxon>Bacillati</taxon>
        <taxon>Bacillota</taxon>
        <taxon>Bacilli</taxon>
        <taxon>Lactobacillales</taxon>
        <taxon>Enterococcaceae</taxon>
        <taxon>Enterococcus</taxon>
    </lineage>
</organism>
<dbReference type="eggNOG" id="COG0395">
    <property type="taxonomic scope" value="Bacteria"/>
</dbReference>
<proteinExistence type="inferred from homology"/>
<evidence type="ECO:0000256" key="5">
    <source>
        <dbReference type="ARBA" id="ARBA00022989"/>
    </source>
</evidence>
<feature type="transmembrane region" description="Helical" evidence="7">
    <location>
        <begin position="138"/>
        <end position="158"/>
    </location>
</feature>
<feature type="transmembrane region" description="Helical" evidence="7">
    <location>
        <begin position="12"/>
        <end position="31"/>
    </location>
</feature>
<comment type="subcellular location">
    <subcellularLocation>
        <location evidence="1 7">Cell membrane</location>
        <topology evidence="1 7">Multi-pass membrane protein</topology>
    </subcellularLocation>
</comment>